<comment type="caution">
    <text evidence="8">The sequence shown here is derived from an EMBL/GenBank/DDBJ whole genome shotgun (WGS) entry which is preliminary data.</text>
</comment>
<evidence type="ECO:0000256" key="6">
    <source>
        <dbReference type="SAM" id="Phobius"/>
    </source>
</evidence>
<dbReference type="EMBL" id="CAJVPJ010000144">
    <property type="protein sequence ID" value="CAG8485604.1"/>
    <property type="molecule type" value="Genomic_DNA"/>
</dbReference>
<dbReference type="InterPro" id="IPR036396">
    <property type="entry name" value="Cyt_P450_sf"/>
</dbReference>
<protein>
    <submittedName>
        <fullName evidence="8">8148_t:CDS:1</fullName>
    </submittedName>
</protein>
<keyword evidence="3" id="KW-0349">Heme</keyword>
<dbReference type="CDD" id="cd16454">
    <property type="entry name" value="RING-H2_PA-TM-RING"/>
    <property type="match status" value="1"/>
</dbReference>
<keyword evidence="6" id="KW-1133">Transmembrane helix</keyword>
<dbReference type="InterPro" id="IPR002401">
    <property type="entry name" value="Cyt_P450_E_grp-I"/>
</dbReference>
<organism evidence="8 9">
    <name type="scientific">Paraglomus occultum</name>
    <dbReference type="NCBI Taxonomy" id="144539"/>
    <lineage>
        <taxon>Eukaryota</taxon>
        <taxon>Fungi</taxon>
        <taxon>Fungi incertae sedis</taxon>
        <taxon>Mucoromycota</taxon>
        <taxon>Glomeromycotina</taxon>
        <taxon>Glomeromycetes</taxon>
        <taxon>Paraglomerales</taxon>
        <taxon>Paraglomeraceae</taxon>
        <taxon>Paraglomus</taxon>
    </lineage>
</organism>
<dbReference type="InterPro" id="IPR001841">
    <property type="entry name" value="Znf_RING"/>
</dbReference>
<feature type="transmembrane region" description="Helical" evidence="6">
    <location>
        <begin position="20"/>
        <end position="42"/>
    </location>
</feature>
<evidence type="ECO:0000256" key="2">
    <source>
        <dbReference type="ARBA" id="ARBA00023004"/>
    </source>
</evidence>
<keyword evidence="9" id="KW-1185">Reference proteome</keyword>
<dbReference type="PRINTS" id="PR00463">
    <property type="entry name" value="EP450I"/>
</dbReference>
<feature type="binding site" description="axial binding residue" evidence="3">
    <location>
        <position position="777"/>
    </location>
    <ligand>
        <name>heme</name>
        <dbReference type="ChEBI" id="CHEBI:30413"/>
    </ligand>
    <ligandPart>
        <name>Fe</name>
        <dbReference type="ChEBI" id="CHEBI:18248"/>
    </ligandPart>
</feature>
<proteinExistence type="predicted"/>
<gene>
    <name evidence="8" type="ORF">POCULU_LOCUS1785</name>
</gene>
<dbReference type="Gene3D" id="3.30.40.10">
    <property type="entry name" value="Zinc/RING finger domain, C3HC4 (zinc finger)"/>
    <property type="match status" value="1"/>
</dbReference>
<name>A0A9N8WGA6_9GLOM</name>
<evidence type="ECO:0000256" key="5">
    <source>
        <dbReference type="SAM" id="MobiDB-lite"/>
    </source>
</evidence>
<keyword evidence="4" id="KW-0863">Zinc-finger</keyword>
<comment type="cofactor">
    <cofactor evidence="3">
        <name>heme</name>
        <dbReference type="ChEBI" id="CHEBI:30413"/>
    </cofactor>
</comment>
<dbReference type="Proteomes" id="UP000789572">
    <property type="component" value="Unassembled WGS sequence"/>
</dbReference>
<evidence type="ECO:0000313" key="9">
    <source>
        <dbReference type="Proteomes" id="UP000789572"/>
    </source>
</evidence>
<dbReference type="PROSITE" id="PS00086">
    <property type="entry name" value="CYTOCHROME_P450"/>
    <property type="match status" value="1"/>
</dbReference>
<dbReference type="GO" id="GO:0004497">
    <property type="term" value="F:monooxygenase activity"/>
    <property type="evidence" value="ECO:0007669"/>
    <property type="project" value="InterPro"/>
</dbReference>
<dbReference type="GO" id="GO:0005506">
    <property type="term" value="F:iron ion binding"/>
    <property type="evidence" value="ECO:0007669"/>
    <property type="project" value="InterPro"/>
</dbReference>
<keyword evidence="4" id="KW-0862">Zinc</keyword>
<dbReference type="PANTHER" id="PTHR24301:SF11">
    <property type="entry name" value="CYTOCHROME P450"/>
    <property type="match status" value="1"/>
</dbReference>
<feature type="region of interest" description="Disordered" evidence="5">
    <location>
        <begin position="101"/>
        <end position="189"/>
    </location>
</feature>
<keyword evidence="6" id="KW-0472">Membrane</keyword>
<dbReference type="AlphaFoldDB" id="A0A9N8WGA6"/>
<dbReference type="InterPro" id="IPR001128">
    <property type="entry name" value="Cyt_P450"/>
</dbReference>
<feature type="compositionally biased region" description="Basic and acidic residues" evidence="5">
    <location>
        <begin position="154"/>
        <end position="172"/>
    </location>
</feature>
<dbReference type="SUPFAM" id="SSF57850">
    <property type="entry name" value="RING/U-box"/>
    <property type="match status" value="1"/>
</dbReference>
<dbReference type="GO" id="GO:0008270">
    <property type="term" value="F:zinc ion binding"/>
    <property type="evidence" value="ECO:0007669"/>
    <property type="project" value="UniProtKB-KW"/>
</dbReference>
<dbReference type="CDD" id="cd00302">
    <property type="entry name" value="cytochrome_P450"/>
    <property type="match status" value="1"/>
</dbReference>
<dbReference type="InterPro" id="IPR013083">
    <property type="entry name" value="Znf_RING/FYVE/PHD"/>
</dbReference>
<evidence type="ECO:0000256" key="3">
    <source>
        <dbReference type="PIRSR" id="PIRSR602401-1"/>
    </source>
</evidence>
<evidence type="ECO:0000259" key="7">
    <source>
        <dbReference type="PROSITE" id="PS50089"/>
    </source>
</evidence>
<sequence>MDNSDTDNTAYAIGQQLTRVLTVIVISGALLSLLGGIIIVFLRNRESRRRPFARTTTIELERVSNKSQLLSREKLDTFPVIVFKVESHVVQSVTIENGENEKNCTSNIEKNDSNINTNENSNGTTTDNAQTNNTTIPTANREPSVPSSPTHEVSQARENELTSCIKNEKNDNDEGGDNENVVEEDKRDKRYANESHHVDFPTTCVICLEDFQDGDELRQLPCFHQYHIKCIDPWLMQKSSVCPMCKHDCNRRFIPFKKNGNSSNRDTIGDSDISTVSTTTSATFSFFTITASSPTAAIRQHDIDITVSQENNESRDVNSRPSLQLSLTISSTDSHPQSQWSWSSSRSSKSVSTIEPSEVVIDRVRGVSSDIGDESNKGEEVNITDLTSWAVECYNSYGDVWEVYTELSRDIWISRGDLMIDVMLGDRYKLRFPTANYAYMKLGPGDKGIGFNNRLENWEMTRDVVDSVMKSEGFLDEVVKWTEEYYRFIEKERGGIINGMHDYKQLVENVAVKVLTGINPIESDQMLDDLDHWINERGYITNIKDIIIELWQSLANGKLSQRTYEGLPPMHGLAQKVLGRWDAIKSCPAEQLITNDLLTKLRVANTVLDNKKSTMDDVGRPFSPTEITVILTEMLIGGIYKILPVIKNLMAALEKDPSLITPLTEELTATFGNTLPTNLTAASLSSLPYCDALISETIRLNTPVPIITRTAAQPVNLRAKAWPTGTTVKLVVNSLLMNQRSWKNPEKFNPERFLELESSAEKNRKEVISFGNGPRACPGREMTMCLLKTFLVLRFWDSNNIIIEGIRDVKGVRDVDVLNFSRLY</sequence>
<dbReference type="Pfam" id="PF13639">
    <property type="entry name" value="zf-RING_2"/>
    <property type="match status" value="1"/>
</dbReference>
<keyword evidence="2 3" id="KW-0408">Iron</keyword>
<dbReference type="SUPFAM" id="SSF48264">
    <property type="entry name" value="Cytochrome P450"/>
    <property type="match status" value="1"/>
</dbReference>
<feature type="compositionally biased region" description="Acidic residues" evidence="5">
    <location>
        <begin position="173"/>
        <end position="182"/>
    </location>
</feature>
<feature type="domain" description="RING-type" evidence="7">
    <location>
        <begin position="204"/>
        <end position="246"/>
    </location>
</feature>
<evidence type="ECO:0000256" key="1">
    <source>
        <dbReference type="ARBA" id="ARBA00022723"/>
    </source>
</evidence>
<dbReference type="OrthoDB" id="8062037at2759"/>
<dbReference type="Pfam" id="PF00067">
    <property type="entry name" value="p450"/>
    <property type="match status" value="1"/>
</dbReference>
<accession>A0A9N8WGA6</accession>
<feature type="compositionally biased region" description="Low complexity" evidence="5">
    <location>
        <begin position="113"/>
        <end position="135"/>
    </location>
</feature>
<dbReference type="PROSITE" id="PS50089">
    <property type="entry name" value="ZF_RING_2"/>
    <property type="match status" value="1"/>
</dbReference>
<dbReference type="GO" id="GO:0020037">
    <property type="term" value="F:heme binding"/>
    <property type="evidence" value="ECO:0007669"/>
    <property type="project" value="InterPro"/>
</dbReference>
<evidence type="ECO:0000256" key="4">
    <source>
        <dbReference type="PROSITE-ProRule" id="PRU00175"/>
    </source>
</evidence>
<dbReference type="GO" id="GO:0016705">
    <property type="term" value="F:oxidoreductase activity, acting on paired donors, with incorporation or reduction of molecular oxygen"/>
    <property type="evidence" value="ECO:0007669"/>
    <property type="project" value="InterPro"/>
</dbReference>
<dbReference type="PANTHER" id="PTHR24301">
    <property type="entry name" value="THROMBOXANE-A SYNTHASE"/>
    <property type="match status" value="1"/>
</dbReference>
<reference evidence="8" key="1">
    <citation type="submission" date="2021-06" db="EMBL/GenBank/DDBJ databases">
        <authorList>
            <person name="Kallberg Y."/>
            <person name="Tangrot J."/>
            <person name="Rosling A."/>
        </authorList>
    </citation>
    <scope>NUCLEOTIDE SEQUENCE</scope>
    <source>
        <strain evidence="8">IA702</strain>
    </source>
</reference>
<keyword evidence="6" id="KW-0812">Transmembrane</keyword>
<keyword evidence="1 3" id="KW-0479">Metal-binding</keyword>
<dbReference type="InterPro" id="IPR017972">
    <property type="entry name" value="Cyt_P450_CS"/>
</dbReference>
<dbReference type="SMART" id="SM00184">
    <property type="entry name" value="RING"/>
    <property type="match status" value="1"/>
</dbReference>
<dbReference type="Gene3D" id="1.10.630.10">
    <property type="entry name" value="Cytochrome P450"/>
    <property type="match status" value="1"/>
</dbReference>
<evidence type="ECO:0000313" key="8">
    <source>
        <dbReference type="EMBL" id="CAG8485604.1"/>
    </source>
</evidence>